<evidence type="ECO:0000256" key="1">
    <source>
        <dbReference type="ARBA" id="ARBA00004141"/>
    </source>
</evidence>
<evidence type="ECO:0000256" key="2">
    <source>
        <dbReference type="ARBA" id="ARBA00022692"/>
    </source>
</evidence>
<feature type="compositionally biased region" description="Acidic residues" evidence="5">
    <location>
        <begin position="830"/>
        <end position="843"/>
    </location>
</feature>
<comment type="subcellular location">
    <subcellularLocation>
        <location evidence="1">Membrane</location>
        <topology evidence="1">Multi-pass membrane protein</topology>
    </subcellularLocation>
</comment>
<dbReference type="InterPro" id="IPR018045">
    <property type="entry name" value="S04_transporter_CS"/>
</dbReference>
<feature type="compositionally biased region" description="Acidic residues" evidence="5">
    <location>
        <begin position="542"/>
        <end position="552"/>
    </location>
</feature>
<accession>A0A9Q0BI68</accession>
<feature type="region of interest" description="Disordered" evidence="5">
    <location>
        <begin position="540"/>
        <end position="576"/>
    </location>
</feature>
<evidence type="ECO:0000256" key="4">
    <source>
        <dbReference type="ARBA" id="ARBA00023136"/>
    </source>
</evidence>
<dbReference type="PROSITE" id="PS01130">
    <property type="entry name" value="SLC26A"/>
    <property type="match status" value="1"/>
</dbReference>
<dbReference type="FunFam" id="3.30.750.24:FF:000024">
    <property type="entry name" value="Sulfate permease 2"/>
    <property type="match status" value="1"/>
</dbReference>
<feature type="domain" description="STAS" evidence="7">
    <location>
        <begin position="603"/>
        <end position="727"/>
    </location>
</feature>
<dbReference type="Pfam" id="PF00916">
    <property type="entry name" value="Sulfate_transp"/>
    <property type="match status" value="1"/>
</dbReference>
<dbReference type="Gene3D" id="3.30.750.24">
    <property type="entry name" value="STAS domain"/>
    <property type="match status" value="1"/>
</dbReference>
<dbReference type="AlphaFoldDB" id="A0A9Q0BI68"/>
<keyword evidence="4 6" id="KW-0472">Membrane</keyword>
<feature type="transmembrane region" description="Helical" evidence="6">
    <location>
        <begin position="452"/>
        <end position="470"/>
    </location>
</feature>
<dbReference type="Proteomes" id="UP001055219">
    <property type="component" value="Unassembled WGS sequence"/>
</dbReference>
<feature type="transmembrane region" description="Helical" evidence="6">
    <location>
        <begin position="132"/>
        <end position="148"/>
    </location>
</feature>
<feature type="region of interest" description="Disordered" evidence="5">
    <location>
        <begin position="637"/>
        <end position="662"/>
    </location>
</feature>
<gene>
    <name evidence="8" type="ORF">J7T54_006881</name>
</gene>
<feature type="region of interest" description="Disordered" evidence="5">
    <location>
        <begin position="824"/>
        <end position="843"/>
    </location>
</feature>
<dbReference type="RefSeq" id="XP_051366095.1">
    <property type="nucleotide sequence ID" value="XM_051508367.1"/>
</dbReference>
<dbReference type="InterPro" id="IPR011547">
    <property type="entry name" value="SLC26A/SulP_dom"/>
</dbReference>
<organism evidence="8 9">
    <name type="scientific">Emericellopsis cladophorae</name>
    <dbReference type="NCBI Taxonomy" id="2686198"/>
    <lineage>
        <taxon>Eukaryota</taxon>
        <taxon>Fungi</taxon>
        <taxon>Dikarya</taxon>
        <taxon>Ascomycota</taxon>
        <taxon>Pezizomycotina</taxon>
        <taxon>Sordariomycetes</taxon>
        <taxon>Hypocreomycetidae</taxon>
        <taxon>Hypocreales</taxon>
        <taxon>Bionectriaceae</taxon>
        <taxon>Emericellopsis</taxon>
    </lineage>
</organism>
<feature type="transmembrane region" description="Helical" evidence="6">
    <location>
        <begin position="505"/>
        <end position="523"/>
    </location>
</feature>
<comment type="caution">
    <text evidence="8">The sequence shown here is derived from an EMBL/GenBank/DDBJ whole genome shotgun (WGS) entry which is preliminary data.</text>
</comment>
<feature type="transmembrane region" description="Helical" evidence="6">
    <location>
        <begin position="356"/>
        <end position="375"/>
    </location>
</feature>
<keyword evidence="2 6" id="KW-0812">Transmembrane</keyword>
<feature type="transmembrane region" description="Helical" evidence="6">
    <location>
        <begin position="298"/>
        <end position="320"/>
    </location>
</feature>
<dbReference type="OrthoDB" id="288203at2759"/>
<dbReference type="PANTHER" id="PTHR11814">
    <property type="entry name" value="SULFATE TRANSPORTER"/>
    <property type="match status" value="1"/>
</dbReference>
<name>A0A9Q0BI68_9HYPO</name>
<reference evidence="8" key="2">
    <citation type="submission" date="2022-07" db="EMBL/GenBank/DDBJ databases">
        <authorList>
            <person name="Goncalves M.F.M."/>
            <person name="Hilario S."/>
            <person name="Van De Peer Y."/>
            <person name="Esteves A.C."/>
            <person name="Alves A."/>
        </authorList>
    </citation>
    <scope>NUCLEOTIDE SEQUENCE</scope>
    <source>
        <strain evidence="8">MUM 19.33</strain>
    </source>
</reference>
<feature type="transmembrane region" description="Helical" evidence="6">
    <location>
        <begin position="430"/>
        <end position="446"/>
    </location>
</feature>
<evidence type="ECO:0000256" key="5">
    <source>
        <dbReference type="SAM" id="MobiDB-lite"/>
    </source>
</evidence>
<reference evidence="8" key="1">
    <citation type="journal article" date="2021" name="J Fungi (Basel)">
        <title>Genomic and Metabolomic Analyses of the Marine Fungus Emericellopsis cladophorae: Insights into Saltwater Adaptability Mechanisms and Its Biosynthetic Potential.</title>
        <authorList>
            <person name="Goncalves M.F.M."/>
            <person name="Hilario S."/>
            <person name="Van de Peer Y."/>
            <person name="Esteves A.C."/>
            <person name="Alves A."/>
        </authorList>
    </citation>
    <scope>NUCLEOTIDE SEQUENCE</scope>
    <source>
        <strain evidence="8">MUM 19.33</strain>
    </source>
</reference>
<protein>
    <submittedName>
        <fullName evidence="8">Sulfate permease-like protein</fullName>
    </submittedName>
</protein>
<keyword evidence="3 6" id="KW-1133">Transmembrane helix</keyword>
<dbReference type="InterPro" id="IPR001902">
    <property type="entry name" value="SLC26A/SulP_fam"/>
</dbReference>
<proteinExistence type="predicted"/>
<dbReference type="PROSITE" id="PS50801">
    <property type="entry name" value="STAS"/>
    <property type="match status" value="1"/>
</dbReference>
<feature type="transmembrane region" description="Helical" evidence="6">
    <location>
        <begin position="101"/>
        <end position="126"/>
    </location>
</feature>
<feature type="transmembrane region" description="Helical" evidence="6">
    <location>
        <begin position="186"/>
        <end position="205"/>
    </location>
</feature>
<evidence type="ECO:0000256" key="3">
    <source>
        <dbReference type="ARBA" id="ARBA00022989"/>
    </source>
</evidence>
<evidence type="ECO:0000256" key="6">
    <source>
        <dbReference type="SAM" id="Phobius"/>
    </source>
</evidence>
<feature type="compositionally biased region" description="Low complexity" evidence="5">
    <location>
        <begin position="553"/>
        <end position="573"/>
    </location>
</feature>
<feature type="transmembrane region" description="Helical" evidence="6">
    <location>
        <begin position="267"/>
        <end position="286"/>
    </location>
</feature>
<evidence type="ECO:0000313" key="9">
    <source>
        <dbReference type="Proteomes" id="UP001055219"/>
    </source>
</evidence>
<sequence>MADDQGTEHQQQKQPSKMSRAGHFITSSVLGIDTNERYVRQPDHLGTKAYQILEPADIYLEQEPSVNEFLRELAPTRAAAVNYMQSLFPSSSWIRRYSGRWLLGDFIAGLTIGLVVVPQAMAYAILAQLTPAYGLYTSFTGAVLYWLFGTSKDIVIGTTAVGSLLVGQVISHVHEKAPGEYSNENIAHALSLLGGAVMLFFGLLRLGWIIEFIPYIPISAFVTAASITIMSTQVPTVLGLSGIDTRESPYKVIIATLKALPDTKIDAAIGISSIVILFAIRDFCSFMEKRRPANKRTWSFISSLRLTFVMLLFTLVSYLVNRTRDLDDSPFRIVGRIEPGFQRAGLPQTDAKLLKLILPELPAISIILIIEHIAIAKAMGRMFNYTITSSQEIVALGAANMLSPFVGGYVCTGSFGASAVLSKAGSRTPLAGLFSAGILVLALYVLTGVFQYIPNAALAGLIIHAVCNLITPPKNLHKYWQLAPLELVIWIVGVLLAIFDSLETSIYVGIALSFVMLLVRLARTKGEFLGIARTRRVVSMDNENDNGNDNDNDNTNTRCKVSSSASPRLSRTSCEPVSERDHFLPLSRRDASNPDIVIDTPYPGVFIYRFSEGYNYTNQALHMDVLTRCIMENTQRTSEEHFESPSDRLWNDPGPRATREQDEKSLPLLRAVILDFAAVNNIDITSIQGLIDFRNTLERYCAPDAPELHFANVHNRWTRRALAVSGFGYPSSQNDEALGSWQPTYTIAAVLDQELRPESRNKSAVEVEDGDIKTLTASSRQARRGMASVWGVDRPFFHGDLWEAVEVAVRDAQVRDGRMGCQVDCTTSEGEGEEEEEEEARRD</sequence>
<dbReference type="GeneID" id="75833358"/>
<dbReference type="NCBIfam" id="TIGR00815">
    <property type="entry name" value="sulP"/>
    <property type="match status" value="1"/>
</dbReference>
<dbReference type="GO" id="GO:0016020">
    <property type="term" value="C:membrane"/>
    <property type="evidence" value="ECO:0007669"/>
    <property type="project" value="UniProtKB-SubCell"/>
</dbReference>
<dbReference type="GO" id="GO:0008271">
    <property type="term" value="F:secondary active sulfate transmembrane transporter activity"/>
    <property type="evidence" value="ECO:0007669"/>
    <property type="project" value="InterPro"/>
</dbReference>
<feature type="compositionally biased region" description="Basic and acidic residues" evidence="5">
    <location>
        <begin position="637"/>
        <end position="650"/>
    </location>
</feature>
<keyword evidence="9" id="KW-1185">Reference proteome</keyword>
<dbReference type="InterPro" id="IPR002645">
    <property type="entry name" value="STAS_dom"/>
</dbReference>
<dbReference type="InterPro" id="IPR036513">
    <property type="entry name" value="STAS_dom_sf"/>
</dbReference>
<feature type="transmembrane region" description="Helical" evidence="6">
    <location>
        <begin position="482"/>
        <end position="499"/>
    </location>
</feature>
<dbReference type="CDD" id="cd07042">
    <property type="entry name" value="STAS_SulP_like_sulfate_transporter"/>
    <property type="match status" value="1"/>
</dbReference>
<evidence type="ECO:0000259" key="7">
    <source>
        <dbReference type="PROSITE" id="PS50801"/>
    </source>
</evidence>
<feature type="transmembrane region" description="Helical" evidence="6">
    <location>
        <begin position="155"/>
        <end position="174"/>
    </location>
</feature>
<feature type="transmembrane region" description="Helical" evidence="6">
    <location>
        <begin position="212"/>
        <end position="231"/>
    </location>
</feature>
<dbReference type="EMBL" id="JAGIXG020000002">
    <property type="protein sequence ID" value="KAI6785239.1"/>
    <property type="molecule type" value="Genomic_DNA"/>
</dbReference>
<evidence type="ECO:0000313" key="8">
    <source>
        <dbReference type="EMBL" id="KAI6785239.1"/>
    </source>
</evidence>